<gene>
    <name evidence="2" type="ORF">ALTATR162_LOCUS5310</name>
</gene>
<evidence type="ECO:0000313" key="2">
    <source>
        <dbReference type="EMBL" id="CAG5158902.1"/>
    </source>
</evidence>
<proteinExistence type="predicted"/>
<dbReference type="InterPro" id="IPR056722">
    <property type="entry name" value="DUF7820"/>
</dbReference>
<dbReference type="EMBL" id="CAJRGZ010000019">
    <property type="protein sequence ID" value="CAG5158902.1"/>
    <property type="molecule type" value="Genomic_DNA"/>
</dbReference>
<sequence length="200" mass="22354">MIAVGSPPTDNSIRRGERVPNIPPLELLAITEANNEDEAVYHFRATYDKVVLFGEDELSTTGGLQAHHSTLGTSFQPGDSLWQCNFNETLIDGYIHVPKVNNTASDIANTKKLAQLPEFPYSIKLVEEWMPNGKDPYCGKMAMELDGTLAPLSDKIILRLEDPQSKVAMPTSHPTERIRNRELRQEVRSSSCQCQWVVDS</sequence>
<dbReference type="GeneID" id="67017075"/>
<dbReference type="PANTHER" id="PTHR42078:SF1">
    <property type="entry name" value="GLUCAN 1, 4-ALPHA-GLUCOSIDASE"/>
    <property type="match status" value="1"/>
</dbReference>
<protein>
    <recommendedName>
        <fullName evidence="1">DUF7820 domain-containing protein</fullName>
    </recommendedName>
</protein>
<accession>A0A8J2N657</accession>
<comment type="caution">
    <text evidence="2">The sequence shown here is derived from an EMBL/GenBank/DDBJ whole genome shotgun (WGS) entry which is preliminary data.</text>
</comment>
<dbReference type="Pfam" id="PF25130">
    <property type="entry name" value="DUF7820"/>
    <property type="match status" value="1"/>
</dbReference>
<dbReference type="OrthoDB" id="5384459at2759"/>
<dbReference type="AlphaFoldDB" id="A0A8J2N657"/>
<evidence type="ECO:0000313" key="3">
    <source>
        <dbReference type="Proteomes" id="UP000676310"/>
    </source>
</evidence>
<evidence type="ECO:0000259" key="1">
    <source>
        <dbReference type="Pfam" id="PF25130"/>
    </source>
</evidence>
<dbReference type="RefSeq" id="XP_043168864.1">
    <property type="nucleotide sequence ID" value="XM_043312929.1"/>
</dbReference>
<name>A0A8J2N657_9PLEO</name>
<reference evidence="2" key="1">
    <citation type="submission" date="2021-05" db="EMBL/GenBank/DDBJ databases">
        <authorList>
            <person name="Stam R."/>
        </authorList>
    </citation>
    <scope>NUCLEOTIDE SEQUENCE</scope>
    <source>
        <strain evidence="2">CS162</strain>
    </source>
</reference>
<dbReference type="Proteomes" id="UP000676310">
    <property type="component" value="Unassembled WGS sequence"/>
</dbReference>
<dbReference type="PANTHER" id="PTHR42078">
    <property type="entry name" value="GLUCAN 1, 4-ALPHA-GLUCOSIDASE"/>
    <property type="match status" value="1"/>
</dbReference>
<keyword evidence="3" id="KW-1185">Reference proteome</keyword>
<feature type="domain" description="DUF7820" evidence="1">
    <location>
        <begin position="11"/>
        <end position="106"/>
    </location>
</feature>
<organism evidence="2 3">
    <name type="scientific">Alternaria atra</name>
    <dbReference type="NCBI Taxonomy" id="119953"/>
    <lineage>
        <taxon>Eukaryota</taxon>
        <taxon>Fungi</taxon>
        <taxon>Dikarya</taxon>
        <taxon>Ascomycota</taxon>
        <taxon>Pezizomycotina</taxon>
        <taxon>Dothideomycetes</taxon>
        <taxon>Pleosporomycetidae</taxon>
        <taxon>Pleosporales</taxon>
        <taxon>Pleosporineae</taxon>
        <taxon>Pleosporaceae</taxon>
        <taxon>Alternaria</taxon>
        <taxon>Alternaria sect. Ulocladioides</taxon>
    </lineage>
</organism>